<dbReference type="Pfam" id="PF02778">
    <property type="entry name" value="tRNA_int_endo_N"/>
    <property type="match status" value="1"/>
</dbReference>
<dbReference type="KEGG" id="nvn:NVIE_0359"/>
<dbReference type="InterPro" id="IPR006677">
    <property type="entry name" value="tRNA_intron_Endonuc_cat-like"/>
</dbReference>
<protein>
    <submittedName>
        <fullName evidence="4">Putative tRNA-splicing endonuclease</fullName>
        <ecNumber evidence="4">4.6.1.16</ecNumber>
    </submittedName>
</protein>
<dbReference type="PANTHER" id="PTHR21227">
    <property type="entry name" value="TRNA-SPLICING ENDONUCLEASE SUBUNIT SEN2"/>
    <property type="match status" value="1"/>
</dbReference>
<dbReference type="InterPro" id="IPR006678">
    <property type="entry name" value="tRNA_intron_Endonuc_N"/>
</dbReference>
<proteinExistence type="predicted"/>
<dbReference type="InterPro" id="IPR036740">
    <property type="entry name" value="tRNA_intron_Endonuc_N_sf"/>
</dbReference>
<dbReference type="CDD" id="cd22363">
    <property type="entry name" value="tRNA-intron_lyase_C"/>
    <property type="match status" value="1"/>
</dbReference>
<dbReference type="EC" id="4.6.1.16" evidence="4"/>
<keyword evidence="4" id="KW-0255">Endonuclease</keyword>
<dbReference type="HOGENOM" id="CLU_114393_0_0_2"/>
<dbReference type="GO" id="GO:0000213">
    <property type="term" value="F:tRNA-intron lyase activity"/>
    <property type="evidence" value="ECO:0007669"/>
    <property type="project" value="UniProtKB-EC"/>
</dbReference>
<feature type="region of interest" description="Disordered" evidence="1">
    <location>
        <begin position="1"/>
        <end position="26"/>
    </location>
</feature>
<evidence type="ECO:0000256" key="1">
    <source>
        <dbReference type="SAM" id="MobiDB-lite"/>
    </source>
</evidence>
<keyword evidence="4" id="KW-0456">Lyase</keyword>
<dbReference type="AlphaFoldDB" id="A0A060HLT4"/>
<dbReference type="PANTHER" id="PTHR21227:SF0">
    <property type="entry name" value="TRNA-SPLICING ENDONUCLEASE SUBUNIT SEN2"/>
    <property type="match status" value="1"/>
</dbReference>
<dbReference type="Proteomes" id="UP000027093">
    <property type="component" value="Chromosome"/>
</dbReference>
<evidence type="ECO:0000313" key="4">
    <source>
        <dbReference type="EMBL" id="AIC14546.1"/>
    </source>
</evidence>
<keyword evidence="5" id="KW-1185">Reference proteome</keyword>
<dbReference type="NCBIfam" id="TIGR00324">
    <property type="entry name" value="endA"/>
    <property type="match status" value="1"/>
</dbReference>
<keyword evidence="4" id="KW-0540">Nuclease</keyword>
<dbReference type="EMBL" id="CP007536">
    <property type="protein sequence ID" value="AIC14546.1"/>
    <property type="molecule type" value="Genomic_DNA"/>
</dbReference>
<keyword evidence="4" id="KW-0378">Hydrolase</keyword>
<dbReference type="RefSeq" id="WP_084790565.1">
    <property type="nucleotide sequence ID" value="NZ_CP007536.1"/>
</dbReference>
<dbReference type="InterPro" id="IPR036167">
    <property type="entry name" value="tRNA_intron_Endo_cat-like_sf"/>
</dbReference>
<sequence>MSSSPPTSPAPFPERQQQTASAEEAQPAVVEARLAGGGKVLIDETRSQDELRTRGFGEREGQEYVLKPYEALYLLQAKRLVFASKKDVTFDSLFEHLLKHDRNIMTKFLVYRDLRSRGYVAKEGFGFGDDFRVYERGEYEKKPAKYVVFGINEGANVTARSFASAIEQIEKMGKEAVVAVIERRGEVIYYKASKMRFSQNKHDTFLVR</sequence>
<gene>
    <name evidence="4" type="primary">endA1</name>
    <name evidence="4" type="ORF">NVIE_0359</name>
</gene>
<dbReference type="SUPFAM" id="SSF53032">
    <property type="entry name" value="tRNA-intron endonuclease catalytic domain-like"/>
    <property type="match status" value="1"/>
</dbReference>
<feature type="domain" description="tRNA intron endonuclease N-terminal" evidence="3">
    <location>
        <begin position="37"/>
        <end position="94"/>
    </location>
</feature>
<dbReference type="Pfam" id="PF01974">
    <property type="entry name" value="tRNA_int_endo"/>
    <property type="match status" value="1"/>
</dbReference>
<dbReference type="GO" id="GO:0005737">
    <property type="term" value="C:cytoplasm"/>
    <property type="evidence" value="ECO:0007669"/>
    <property type="project" value="TreeGrafter"/>
</dbReference>
<name>A0A060HLT4_9ARCH</name>
<organism evidence="4 5">
    <name type="scientific">Nitrososphaera viennensis EN76</name>
    <dbReference type="NCBI Taxonomy" id="926571"/>
    <lineage>
        <taxon>Archaea</taxon>
        <taxon>Nitrososphaerota</taxon>
        <taxon>Nitrososphaeria</taxon>
        <taxon>Nitrososphaerales</taxon>
        <taxon>Nitrososphaeraceae</taxon>
        <taxon>Nitrososphaera</taxon>
    </lineage>
</organism>
<evidence type="ECO:0000259" key="3">
    <source>
        <dbReference type="Pfam" id="PF02778"/>
    </source>
</evidence>
<evidence type="ECO:0000259" key="2">
    <source>
        <dbReference type="Pfam" id="PF01974"/>
    </source>
</evidence>
<dbReference type="GO" id="GO:0006388">
    <property type="term" value="P:tRNA splicing, via endonucleolytic cleavage and ligation"/>
    <property type="evidence" value="ECO:0007669"/>
    <property type="project" value="InterPro"/>
</dbReference>
<feature type="domain" description="tRNA intron endonuclease catalytic" evidence="2">
    <location>
        <begin position="105"/>
        <end position="189"/>
    </location>
</feature>
<dbReference type="STRING" id="926571.NVIE_0359"/>
<dbReference type="OrthoDB" id="46045at2157"/>
<reference evidence="4 5" key="1">
    <citation type="journal article" date="2014" name="Int. J. Syst. Evol. Microbiol.">
        <title>Nitrososphaera viennensis gen. nov., sp. nov., an aerobic and mesophilic, ammonia-oxidizing archaeon from soil and a member of the archaeal phylum Thaumarchaeota.</title>
        <authorList>
            <person name="Stieglmeier M."/>
            <person name="Klingl A."/>
            <person name="Alves R.J."/>
            <person name="Rittmann S.K."/>
            <person name="Melcher M."/>
            <person name="Leisch N."/>
            <person name="Schleper C."/>
        </authorList>
    </citation>
    <scope>NUCLEOTIDE SEQUENCE [LARGE SCALE GENOMIC DNA]</scope>
    <source>
        <strain evidence="4">EN76</strain>
    </source>
</reference>
<dbReference type="GeneID" id="74945616"/>
<feature type="compositionally biased region" description="Pro residues" evidence="1">
    <location>
        <begin position="1"/>
        <end position="12"/>
    </location>
</feature>
<dbReference type="Gene3D" id="3.40.1350.150">
    <property type="match status" value="1"/>
</dbReference>
<accession>A0A060HLT4</accession>
<dbReference type="SUPFAM" id="SSF55267">
    <property type="entry name" value="tRNA-intron endonuclease N-terminal domain-like"/>
    <property type="match status" value="1"/>
</dbReference>
<dbReference type="InterPro" id="IPR006676">
    <property type="entry name" value="tRNA_splic"/>
</dbReference>
<evidence type="ECO:0000313" key="5">
    <source>
        <dbReference type="Proteomes" id="UP000027093"/>
    </source>
</evidence>